<proteinExistence type="predicted"/>
<evidence type="ECO:0000313" key="1">
    <source>
        <dbReference type="EMBL" id="TYL76218.1"/>
    </source>
</evidence>
<accession>A0A5D3JGM4</accession>
<sequence length="290" mass="32809">MAHGKLINIWEKNTIPPLPWCSLNRAATLLKCELSDFSAWMNHLNPMIEFKQSSVEGTLTVTLNNYDNPYEYGDISKEYIDLIPVASRGGLTPTSPMIDTAFTIDKNKKTLDFVGYFDGMASVLEGMYLIENDELMVLPQDLFCEIPIAKLGAPYVGEDCPVLSVDDILIRPVYAYCYDAQPIVLSMNDVYLSREDIELIYNCGVQGIDLPEDRLTVSESIKAKPKIRETAKQSRFIAYLINALGVKQDELKTLSIKNIMDRLSHMANEIKFPDVTDDSLRDWLEKAGYR</sequence>
<protein>
    <submittedName>
        <fullName evidence="1">Uncharacterized protein</fullName>
    </submittedName>
</protein>
<gene>
    <name evidence="1" type="ORF">FXN67_19960</name>
</gene>
<organism evidence="1 2">
    <name type="scientific">Klebsiella pneumoniae</name>
    <dbReference type="NCBI Taxonomy" id="573"/>
    <lineage>
        <taxon>Bacteria</taxon>
        <taxon>Pseudomonadati</taxon>
        <taxon>Pseudomonadota</taxon>
        <taxon>Gammaproteobacteria</taxon>
        <taxon>Enterobacterales</taxon>
        <taxon>Enterobacteriaceae</taxon>
        <taxon>Klebsiella/Raoultella group</taxon>
        <taxon>Klebsiella</taxon>
        <taxon>Klebsiella pneumoniae complex</taxon>
    </lineage>
</organism>
<dbReference type="Proteomes" id="UP000322977">
    <property type="component" value="Unassembled WGS sequence"/>
</dbReference>
<dbReference type="RefSeq" id="WP_135733041.1">
    <property type="nucleotide sequence ID" value="NZ_CAWOYW010000110.1"/>
</dbReference>
<comment type="caution">
    <text evidence="1">The sequence shown here is derived from an EMBL/GenBank/DDBJ whole genome shotgun (WGS) entry which is preliminary data.</text>
</comment>
<reference evidence="1 2" key="1">
    <citation type="submission" date="2019-08" db="EMBL/GenBank/DDBJ databases">
        <title>Phenotypic and genetic characterization of extended-spectrum b-lactamase-producing hypermucoviscous Klebsiella pneumoniae from Chile.</title>
        <authorList>
            <person name="Morales-Leon F."/>
            <person name="Caro C."/>
            <person name="Opazo-Capurro A."/>
            <person name="Lincopan N."/>
            <person name="Dominguez-Yevenes M."/>
            <person name="Lima C."/>
            <person name="Bello-Toledo H."/>
            <person name="Gonzalez-Rocha G."/>
        </authorList>
    </citation>
    <scope>NUCLEOTIDE SEQUENCE [LARGE SCALE GENOMIC DNA]</scope>
    <source>
        <strain evidence="1 2">UCO-494</strain>
    </source>
</reference>
<dbReference type="EMBL" id="VSSY01000019">
    <property type="protein sequence ID" value="TYL76218.1"/>
    <property type="molecule type" value="Genomic_DNA"/>
</dbReference>
<name>A0A5D3JGM4_KLEPN</name>
<evidence type="ECO:0000313" key="2">
    <source>
        <dbReference type="Proteomes" id="UP000322977"/>
    </source>
</evidence>
<dbReference type="AlphaFoldDB" id="A0A5D3JGM4"/>